<keyword evidence="4" id="KW-1185">Reference proteome</keyword>
<proteinExistence type="predicted"/>
<gene>
    <name evidence="1" type="ORF">MESMT1_1978</name>
    <name evidence="2" type="ORF">SAMN02910340_02098</name>
</gene>
<accession>A0A1I7AEW7</accession>
<reference evidence="2 4" key="2">
    <citation type="submission" date="2016-10" db="EMBL/GenBank/DDBJ databases">
        <authorList>
            <person name="Varghese N."/>
            <person name="Submissions S."/>
        </authorList>
    </citation>
    <scope>NUCLEOTIDE SEQUENCE [LARGE SCALE GENOMIC DNA]</scope>
    <source>
        <strain evidence="2 4">DSM 11855</strain>
    </source>
</reference>
<dbReference type="RefSeq" id="WP_149761810.1">
    <property type="nucleotide sequence ID" value="NZ_FPAO01000008.1"/>
</dbReference>
<evidence type="ECO:0000313" key="3">
    <source>
        <dbReference type="Proteomes" id="UP000265557"/>
    </source>
</evidence>
<dbReference type="EMBL" id="FPAO01000008">
    <property type="protein sequence ID" value="SFT73453.1"/>
    <property type="molecule type" value="Genomic_DNA"/>
</dbReference>
<evidence type="ECO:0000313" key="2">
    <source>
        <dbReference type="EMBL" id="SFT73453.1"/>
    </source>
</evidence>
<reference evidence="1 3" key="1">
    <citation type="submission" date="2016-09" db="EMBL/GenBank/DDBJ databases">
        <title>Complete Genome Sequence of Methanosarcina thermophila MT-1.</title>
        <authorList>
            <person name="Kouzuma A."/>
        </authorList>
    </citation>
    <scope>NUCLEOTIDE SEQUENCE [LARGE SCALE GENOMIC DNA]</scope>
    <source>
        <strain evidence="1 3">MT-1</strain>
    </source>
</reference>
<accession>A0A3G9CUI3</accession>
<dbReference type="Proteomes" id="UP000265557">
    <property type="component" value="Chromosome"/>
</dbReference>
<evidence type="ECO:0000313" key="1">
    <source>
        <dbReference type="EMBL" id="BAW29908.1"/>
    </source>
</evidence>
<protein>
    <submittedName>
        <fullName evidence="2">Uncharacterized protein</fullName>
    </submittedName>
</protein>
<dbReference type="Proteomes" id="UP000323733">
    <property type="component" value="Unassembled WGS sequence"/>
</dbReference>
<organism evidence="2 4">
    <name type="scientific">Methanosarcina thermophila</name>
    <dbReference type="NCBI Taxonomy" id="2210"/>
    <lineage>
        <taxon>Archaea</taxon>
        <taxon>Methanobacteriati</taxon>
        <taxon>Methanobacteriota</taxon>
        <taxon>Stenosarchaea group</taxon>
        <taxon>Methanomicrobia</taxon>
        <taxon>Methanosarcinales</taxon>
        <taxon>Methanosarcinaceae</taxon>
        <taxon>Methanosarcina</taxon>
    </lineage>
</organism>
<name>A0A1I7AEW7_METTE</name>
<dbReference type="EMBL" id="AP017646">
    <property type="protein sequence ID" value="BAW29908.1"/>
    <property type="molecule type" value="Genomic_DNA"/>
</dbReference>
<evidence type="ECO:0000313" key="4">
    <source>
        <dbReference type="Proteomes" id="UP000323733"/>
    </source>
</evidence>
<sequence>MVNYQTTVQKPNTIRFGSAKIEVGEDVDNLTNIGVATGIEFTEEFEAAVFKPSNAPEIQGPVINHTATVKVEMWEVDLENLALIRGGMDLVDTVAGDAVSVENEAHTLTGTGLVRLNHKMGDGSEVESIVVTDASGNAAVRNTDYVVAVDASGFTCIGRVAASTVITSGEGILVDYSYTPNASVKLSSGGLNTINPRVVRLTNTNAAGKEFRITVYAAKNQGGLELSLPDDDGDEPMKPPIELRGIIDPTRTAGDQLFEIYDEQGV</sequence>
<dbReference type="AlphaFoldDB" id="A0A1I7AEW7"/>